<dbReference type="RefSeq" id="WP_256552598.1">
    <property type="nucleotide sequence ID" value="NZ_CP101751.1"/>
</dbReference>
<reference evidence="2" key="1">
    <citation type="submission" date="2022-07" db="EMBL/GenBank/DDBJ databases">
        <title>Isolation, identification, and degradation of a PFOSA degrading strain from sewage treatment plant.</title>
        <authorList>
            <person name="Zhang L."/>
            <person name="Huo Y."/>
        </authorList>
    </citation>
    <scope>NUCLEOTIDE SEQUENCE</scope>
    <source>
        <strain evidence="2">C1</strain>
    </source>
</reference>
<keyword evidence="1" id="KW-0732">Signal</keyword>
<protein>
    <recommendedName>
        <fullName evidence="4">Tetratricopeptide repeat protein</fullName>
    </recommendedName>
</protein>
<feature type="chain" id="PRO_5045386150" description="Tetratricopeptide repeat protein" evidence="1">
    <location>
        <begin position="27"/>
        <end position="755"/>
    </location>
</feature>
<keyword evidence="3" id="KW-1185">Reference proteome</keyword>
<name>A0ABY5IVT5_9FLAO</name>
<evidence type="ECO:0000313" key="2">
    <source>
        <dbReference type="EMBL" id="UUC46944.1"/>
    </source>
</evidence>
<proteinExistence type="predicted"/>
<gene>
    <name evidence="2" type="ORF">NOX80_07020</name>
</gene>
<accession>A0ABY5IVT5</accession>
<dbReference type="PROSITE" id="PS51257">
    <property type="entry name" value="PROKAR_LIPOPROTEIN"/>
    <property type="match status" value="1"/>
</dbReference>
<dbReference type="EMBL" id="CP101751">
    <property type="protein sequence ID" value="UUC46944.1"/>
    <property type="molecule type" value="Genomic_DNA"/>
</dbReference>
<sequence>MMIKSFLKKWLVGFSLFAGAFTVAYACFDDSEGYDRRGQSNFTPEVYVDKLNMPLFNMSWYNDFQYASQFNDDIVADWNGFLEGRINKTDLEYFIVADSANAELTNLYEVVFKKKKATFPSRNLDLKNKKVKDFLEFMHYARQVEHFATNGEGTWDYEKDKAIPLPAELVRRITAKYEATEDSFLKNRYWFQTMKANFYSGTKREAITFFEKTKNQVPQNTLYYRSLAYVAGVYYQEKNYVKSNYLYAIVFEKCPALRRVMLYNFHPQEQADFDGSLQMAQNNDEKIALWAMLGYYADERKAIEKIYGLNPKSEHLDYLLVFLIQNEEERLKDISYVSTTEYKQKIKEKLDKKVLELVRKIAGDGQTAKPYLWQTAAGYLNTINGDYKRAEQEFKKAESKAPKSELFEKQVHLLRMINTLSQQTKINAKVEKLLLPDLKWLKEEINKKHKNDDDDNDDNDNPFRTSEGITWSENYISLLYKEQKNDVMAELFNPDIDFYSEEKKLEAMKTFLSKSDKSEWEQLIAADYSIKLPEIYEYQAVNYTYANKIEQAIALMEKADEGKEKVLLGNPFNGKIKDCNDCDHMSNQKIKYTKLSFLQKIKEMQDKVKQGEEVYSNSLLLGNAFYNIAYYGNARLFYDGNILYYMERGWNRDRYNPRLDLQDQSLAYSYYKQAFEAATTPEQKAKCAYMMAKCERNTYYNKECKDPRYGCDEMEKHFLAWDGFKKLKADYSNTRYYKEIINECGYFKQYVAKQR</sequence>
<evidence type="ECO:0000256" key="1">
    <source>
        <dbReference type="SAM" id="SignalP"/>
    </source>
</evidence>
<feature type="signal peptide" evidence="1">
    <location>
        <begin position="1"/>
        <end position="26"/>
    </location>
</feature>
<evidence type="ECO:0008006" key="4">
    <source>
        <dbReference type="Google" id="ProtNLM"/>
    </source>
</evidence>
<dbReference type="Proteomes" id="UP001059844">
    <property type="component" value="Chromosome"/>
</dbReference>
<evidence type="ECO:0000313" key="3">
    <source>
        <dbReference type="Proteomes" id="UP001059844"/>
    </source>
</evidence>
<organism evidence="2 3">
    <name type="scientific">Flavobacterium cerinum</name>
    <dbReference type="NCBI Taxonomy" id="2502784"/>
    <lineage>
        <taxon>Bacteria</taxon>
        <taxon>Pseudomonadati</taxon>
        <taxon>Bacteroidota</taxon>
        <taxon>Flavobacteriia</taxon>
        <taxon>Flavobacteriales</taxon>
        <taxon>Flavobacteriaceae</taxon>
        <taxon>Flavobacterium</taxon>
    </lineage>
</organism>